<keyword evidence="8" id="KW-0675">Receptor</keyword>
<dbReference type="PRINTS" id="PR00109">
    <property type="entry name" value="TYRKINASE"/>
</dbReference>
<evidence type="ECO:0000256" key="10">
    <source>
        <dbReference type="ARBA" id="ARBA00023319"/>
    </source>
</evidence>
<dbReference type="InterPro" id="IPR007110">
    <property type="entry name" value="Ig-like_dom"/>
</dbReference>
<evidence type="ECO:0000256" key="6">
    <source>
        <dbReference type="ARBA" id="ARBA00023136"/>
    </source>
</evidence>
<evidence type="ECO:0000256" key="2">
    <source>
        <dbReference type="ARBA" id="ARBA00022692"/>
    </source>
</evidence>
<comment type="subcellular location">
    <subcellularLocation>
        <location evidence="1">Cell membrane</location>
        <topology evidence="1">Single-pass membrane protein</topology>
    </subcellularLocation>
</comment>
<keyword evidence="23" id="KW-1185">Reference proteome</keyword>
<dbReference type="GO" id="GO:0009653">
    <property type="term" value="P:anatomical structure morphogenesis"/>
    <property type="evidence" value="ECO:0007669"/>
    <property type="project" value="UniProtKB-ARBA"/>
</dbReference>
<feature type="domain" description="Ig-like" evidence="21">
    <location>
        <begin position="455"/>
        <end position="545"/>
    </location>
</feature>
<keyword evidence="16" id="KW-0067">ATP-binding</keyword>
<comment type="subunit">
    <text evidence="12">Interacts with plexA; component of a receptor complex that mediates the repulsive signaling in response to Semaphorin ligands.</text>
</comment>
<dbReference type="EnsemblMetazoa" id="GMOY009109-RA">
    <property type="protein sequence ID" value="GMOY009109-PA"/>
    <property type="gene ID" value="GMOY009109"/>
</dbReference>
<keyword evidence="9" id="KW-0325">Glycoprotein</keyword>
<feature type="compositionally biased region" description="Basic and acidic residues" evidence="18">
    <location>
        <begin position="599"/>
        <end position="615"/>
    </location>
</feature>
<dbReference type="GO" id="GO:0005524">
    <property type="term" value="F:ATP binding"/>
    <property type="evidence" value="ECO:0007669"/>
    <property type="project" value="UniProtKB-KW"/>
</dbReference>
<feature type="binding site" evidence="16">
    <location>
        <position position="907"/>
    </location>
    <ligand>
        <name>ATP</name>
        <dbReference type="ChEBI" id="CHEBI:30616"/>
    </ligand>
</feature>
<dbReference type="GO" id="GO:0046872">
    <property type="term" value="F:metal ion binding"/>
    <property type="evidence" value="ECO:0007669"/>
    <property type="project" value="UniProtKB-KW"/>
</dbReference>
<keyword evidence="10" id="KW-0393">Immunoglobulin domain</keyword>
<dbReference type="Pfam" id="PF07686">
    <property type="entry name" value="V-set"/>
    <property type="match status" value="1"/>
</dbReference>
<dbReference type="SMART" id="SM00409">
    <property type="entry name" value="IG"/>
    <property type="match status" value="5"/>
</dbReference>
<evidence type="ECO:0000256" key="18">
    <source>
        <dbReference type="SAM" id="MobiDB-lite"/>
    </source>
</evidence>
<dbReference type="InterPro" id="IPR013783">
    <property type="entry name" value="Ig-like_fold"/>
</dbReference>
<dbReference type="PhylomeDB" id="A0A1B0G716"/>
<keyword evidence="5 19" id="KW-1133">Transmembrane helix</keyword>
<name>A0A1B0G716_GLOMM</name>
<dbReference type="SUPFAM" id="SSF56112">
    <property type="entry name" value="Protein kinase-like (PK-like)"/>
    <property type="match status" value="1"/>
</dbReference>
<feature type="domain" description="Ig-like" evidence="21">
    <location>
        <begin position="370"/>
        <end position="450"/>
    </location>
</feature>
<dbReference type="GO" id="GO:0010976">
    <property type="term" value="P:positive regulation of neuron projection development"/>
    <property type="evidence" value="ECO:0007669"/>
    <property type="project" value="TreeGrafter"/>
</dbReference>
<protein>
    <recommendedName>
        <fullName evidence="13">Tyrosine-protein kinase-like otk</fullName>
    </recommendedName>
    <alternativeName>
        <fullName evidence="14">Tyrosine-protein kinase-like 7 homolog</fullName>
    </alternativeName>
</protein>
<feature type="domain" description="Ig-like" evidence="21">
    <location>
        <begin position="99"/>
        <end position="188"/>
    </location>
</feature>
<dbReference type="Pfam" id="PF13927">
    <property type="entry name" value="Ig_3"/>
    <property type="match status" value="2"/>
</dbReference>
<evidence type="ECO:0000313" key="23">
    <source>
        <dbReference type="Proteomes" id="UP000092444"/>
    </source>
</evidence>
<feature type="compositionally biased region" description="Basic and acidic residues" evidence="18">
    <location>
        <begin position="702"/>
        <end position="712"/>
    </location>
</feature>
<dbReference type="Pfam" id="PF07714">
    <property type="entry name" value="PK_Tyr_Ser-Thr"/>
    <property type="match status" value="1"/>
</dbReference>
<evidence type="ECO:0000256" key="12">
    <source>
        <dbReference type="ARBA" id="ARBA00034516"/>
    </source>
</evidence>
<evidence type="ECO:0000256" key="17">
    <source>
        <dbReference type="PIRSR" id="PIRSR000615-3"/>
    </source>
</evidence>
<evidence type="ECO:0000256" key="16">
    <source>
        <dbReference type="PIRSR" id="PIRSR000615-2"/>
    </source>
</evidence>
<dbReference type="EMBL" id="CCAG010003761">
    <property type="status" value="NOT_ANNOTATED_CDS"/>
    <property type="molecule type" value="Genomic_DNA"/>
</dbReference>
<evidence type="ECO:0000256" key="13">
    <source>
        <dbReference type="ARBA" id="ARBA00034533"/>
    </source>
</evidence>
<evidence type="ECO:0000256" key="15">
    <source>
        <dbReference type="PIRSR" id="PIRSR000615-1"/>
    </source>
</evidence>
<dbReference type="GO" id="GO:0051897">
    <property type="term" value="P:positive regulation of phosphatidylinositol 3-kinase/protein kinase B signal transduction"/>
    <property type="evidence" value="ECO:0007669"/>
    <property type="project" value="TreeGrafter"/>
</dbReference>
<dbReference type="GO" id="GO:0005886">
    <property type="term" value="C:plasma membrane"/>
    <property type="evidence" value="ECO:0007669"/>
    <property type="project" value="UniProtKB-SubCell"/>
</dbReference>
<evidence type="ECO:0000256" key="8">
    <source>
        <dbReference type="ARBA" id="ARBA00023170"/>
    </source>
</evidence>
<evidence type="ECO:0000256" key="4">
    <source>
        <dbReference type="ARBA" id="ARBA00022902"/>
    </source>
</evidence>
<dbReference type="InterPro" id="IPR008266">
    <property type="entry name" value="Tyr_kinase_AS"/>
</dbReference>
<keyword evidence="3" id="KW-0732">Signal</keyword>
<dbReference type="Gene3D" id="3.30.200.20">
    <property type="entry name" value="Phosphorylase Kinase, domain 1"/>
    <property type="match status" value="1"/>
</dbReference>
<dbReference type="Gene3D" id="2.60.40.10">
    <property type="entry name" value="Immunoglobulins"/>
    <property type="match status" value="5"/>
</dbReference>
<keyword evidence="16" id="KW-0547">Nucleotide-binding</keyword>
<evidence type="ECO:0000256" key="1">
    <source>
        <dbReference type="ARBA" id="ARBA00004162"/>
    </source>
</evidence>
<dbReference type="PROSITE" id="PS50835">
    <property type="entry name" value="IG_LIKE"/>
    <property type="match status" value="5"/>
</dbReference>
<evidence type="ECO:0000256" key="19">
    <source>
        <dbReference type="SAM" id="Phobius"/>
    </source>
</evidence>
<keyword evidence="17" id="KW-0479">Metal-binding</keyword>
<keyword evidence="2 19" id="KW-0812">Transmembrane</keyword>
<comment type="function">
    <text evidence="11">Acts as a calcium-dependent, homophilic cell adhesion molecule that regulates neural recognition during the development of the nervous system. Component of the repulsive Plexin signaling response to regulate motor axon guidance at the embryonic stage. Also component of a receptor complex that is required in the adult visual system to innervate the lamina layer; specific targeting of R1-R6 axons.</text>
</comment>
<evidence type="ECO:0000256" key="14">
    <source>
        <dbReference type="ARBA" id="ARBA00034559"/>
    </source>
</evidence>
<dbReference type="InterPro" id="IPR003598">
    <property type="entry name" value="Ig_sub2"/>
</dbReference>
<dbReference type="GO" id="GO:0043235">
    <property type="term" value="C:receptor complex"/>
    <property type="evidence" value="ECO:0007669"/>
    <property type="project" value="TreeGrafter"/>
</dbReference>
<evidence type="ECO:0000256" key="5">
    <source>
        <dbReference type="ARBA" id="ARBA00022989"/>
    </source>
</evidence>
<feature type="compositionally biased region" description="Low complexity" evidence="18">
    <location>
        <begin position="714"/>
        <end position="731"/>
    </location>
</feature>
<evidence type="ECO:0000256" key="9">
    <source>
        <dbReference type="ARBA" id="ARBA00023180"/>
    </source>
</evidence>
<dbReference type="SUPFAM" id="SSF48726">
    <property type="entry name" value="Immunoglobulin"/>
    <property type="match status" value="5"/>
</dbReference>
<reference evidence="22" key="1">
    <citation type="submission" date="2020-05" db="UniProtKB">
        <authorList>
            <consortium name="EnsemblMetazoa"/>
        </authorList>
    </citation>
    <scope>IDENTIFICATION</scope>
    <source>
        <strain evidence="22">Yale</strain>
    </source>
</reference>
<evidence type="ECO:0000259" key="20">
    <source>
        <dbReference type="PROSITE" id="PS50011"/>
    </source>
</evidence>
<evidence type="ECO:0000256" key="11">
    <source>
        <dbReference type="ARBA" id="ARBA00034468"/>
    </source>
</evidence>
<dbReference type="InterPro" id="IPR001245">
    <property type="entry name" value="Ser-Thr/Tyr_kinase_cat_dom"/>
</dbReference>
<feature type="compositionally biased region" description="Polar residues" evidence="18">
    <location>
        <begin position="622"/>
        <end position="659"/>
    </location>
</feature>
<dbReference type="GO" id="GO:0030154">
    <property type="term" value="P:cell differentiation"/>
    <property type="evidence" value="ECO:0007669"/>
    <property type="project" value="UniProtKB-ARBA"/>
</dbReference>
<sequence length="1044" mass="116697">MLICGIRYFIQAETFSRFLTLPQNQTVIEGDSADFACHATPTRGLIYSWTLNGQLLQNSTRVYQNGSDLHIEAVRRESDAGNYVCIATNVENGARQASPEAHLSIIWIQAALVQFLESKHNQVILKCHVEGSSADRLTEIEWFRNSEKLSTLQNIKLQENHLIISNPSYQDNGLYRCIASNEAGRVMSKKGYVLKWSENKAHGSYQPSSTNCLPRLKKNHILYENMKQIFLCRGKRGDSNDGNVEMPATDIRILNGPSKRVAVKENESVELTCGYNMSQKLAKEETLLRWRKDGKVIRQVDLAQTSVAAVADYSKDSRVFLNRHNGSLSFSSIVASDAGQYTCEIVASGFRPVISDTGLLEVIEQLKFMPQPTSSKNLELGSVGKVHCKAQGTPTPQVQWLKELEDPLPDSIEDINGTLTFKNVSFENRGNYTCYAASAQGKINATVSINVVVAPRFSVAPEGPLEVAINAVAMMHCQAIGDPKPTIQWDKDLEYLSDNNTDRNRFEFLDNGTLVVRNVQQKDEGIYGCTIGNSAGLKREEVRFIVKLPDSEDGGDGLLITRAVLITMSVALAYIVLVVGLMIWCRYRRQARKARLNEANRENPEVGEEGDKNAESEPCLPDSSSVKKVRKTNGSYTQRSSCNEAQKSDDTACSNHSKTSKRSNIYDQLSFSRSGISELIQIGRGEFGDVYVGKIKASQIKQCEDKDSDTEKQSNTNSDNGNGSATTTSTSVEVKRRSKTSMDDIEEIREEHDTGNGASHVTNSNAGDDYKLVMVKALNKIKDEHICQEFKRQIEMFRTLTHKGVVRLYGLCREKDPHYMVLEYTDWHLFAKDSTVHGNIIIISLQGDLKQFLLATAGKVNTSINSSSSQPPPPLQKGQILAVAYQIARGMDAIYRSRFIHKDLASRNCIISSDFIVKVSYPALCKDKYSKEYYKHRNLLLPIRWLAPECIQEDEYTTKSDIFAFAVVVWELFTQAAKLPFEELSNEDVIKYSQTGKLEWKCADATPDSLKEILASCWNSNPKERPSFSQLCSALSKAIQSVDK</sequence>
<dbReference type="PROSITE" id="PS50011">
    <property type="entry name" value="PROTEIN_KINASE_DOM"/>
    <property type="match status" value="1"/>
</dbReference>
<evidence type="ECO:0000256" key="3">
    <source>
        <dbReference type="ARBA" id="ARBA00022729"/>
    </source>
</evidence>
<feature type="domain" description="Ig-like" evidence="21">
    <location>
        <begin position="16"/>
        <end position="98"/>
    </location>
</feature>
<keyword evidence="4" id="KW-0524">Neurogenesis</keyword>
<dbReference type="FunFam" id="2.60.40.10:FF:001805">
    <property type="entry name" value="Tyrosine-protein kinase-like otk"/>
    <property type="match status" value="1"/>
</dbReference>
<dbReference type="SMART" id="SM00408">
    <property type="entry name" value="IGc2"/>
    <property type="match status" value="5"/>
</dbReference>
<organism evidence="22 23">
    <name type="scientific">Glossina morsitans morsitans</name>
    <name type="common">Savannah tsetse fly</name>
    <dbReference type="NCBI Taxonomy" id="37546"/>
    <lineage>
        <taxon>Eukaryota</taxon>
        <taxon>Metazoa</taxon>
        <taxon>Ecdysozoa</taxon>
        <taxon>Arthropoda</taxon>
        <taxon>Hexapoda</taxon>
        <taxon>Insecta</taxon>
        <taxon>Pterygota</taxon>
        <taxon>Neoptera</taxon>
        <taxon>Endopterygota</taxon>
        <taxon>Diptera</taxon>
        <taxon>Brachycera</taxon>
        <taxon>Muscomorpha</taxon>
        <taxon>Hippoboscoidea</taxon>
        <taxon>Glossinidae</taxon>
        <taxon>Glossina</taxon>
    </lineage>
</organism>
<dbReference type="InterPro" id="IPR036179">
    <property type="entry name" value="Ig-like_dom_sf"/>
</dbReference>
<dbReference type="InterPro" id="IPR011009">
    <property type="entry name" value="Kinase-like_dom_sf"/>
</dbReference>
<feature type="binding site" evidence="17">
    <location>
        <position position="908"/>
    </location>
    <ligand>
        <name>Mg(2+)</name>
        <dbReference type="ChEBI" id="CHEBI:18420"/>
    </ligand>
</feature>
<dbReference type="InterPro" id="IPR013098">
    <property type="entry name" value="Ig_I-set"/>
</dbReference>
<dbReference type="PROSITE" id="PS00109">
    <property type="entry name" value="PROTEIN_KINASE_TYR"/>
    <property type="match status" value="1"/>
</dbReference>
<dbReference type="PANTHER" id="PTHR24416">
    <property type="entry name" value="TYROSINE-PROTEIN KINASE RECEPTOR"/>
    <property type="match status" value="1"/>
</dbReference>
<feature type="domain" description="Protein kinase" evidence="20">
    <location>
        <begin position="676"/>
        <end position="1039"/>
    </location>
</feature>
<dbReference type="InterPro" id="IPR050122">
    <property type="entry name" value="RTK"/>
</dbReference>
<keyword evidence="7" id="KW-1015">Disulfide bond</keyword>
<dbReference type="GO" id="GO:0007169">
    <property type="term" value="P:cell surface receptor protein tyrosine kinase signaling pathway"/>
    <property type="evidence" value="ECO:0007669"/>
    <property type="project" value="TreeGrafter"/>
</dbReference>
<evidence type="ECO:0000256" key="7">
    <source>
        <dbReference type="ARBA" id="ARBA00023157"/>
    </source>
</evidence>
<feature type="region of interest" description="Disordered" evidence="18">
    <location>
        <begin position="599"/>
        <end position="659"/>
    </location>
</feature>
<keyword evidence="6 19" id="KW-0472">Membrane</keyword>
<dbReference type="FunFam" id="1.10.510.10:FF:000954">
    <property type="entry name" value="Tyrosine-protein kinase-like otk"/>
    <property type="match status" value="1"/>
</dbReference>
<dbReference type="GO" id="GO:0004714">
    <property type="term" value="F:transmembrane receptor protein tyrosine kinase activity"/>
    <property type="evidence" value="ECO:0007669"/>
    <property type="project" value="UniProtKB-ARBA"/>
</dbReference>
<dbReference type="CDD" id="cd00096">
    <property type="entry name" value="Ig"/>
    <property type="match status" value="1"/>
</dbReference>
<feature type="region of interest" description="Disordered" evidence="18">
    <location>
        <begin position="701"/>
        <end position="744"/>
    </location>
</feature>
<accession>A0A1B0G716</accession>
<dbReference type="GO" id="GO:0007399">
    <property type="term" value="P:nervous system development"/>
    <property type="evidence" value="ECO:0007669"/>
    <property type="project" value="UniProtKB-KW"/>
</dbReference>
<evidence type="ECO:0000259" key="21">
    <source>
        <dbReference type="PROSITE" id="PS50835"/>
    </source>
</evidence>
<proteinExistence type="predicted"/>
<dbReference type="Pfam" id="PF07679">
    <property type="entry name" value="I-set"/>
    <property type="match status" value="2"/>
</dbReference>
<dbReference type="AlphaFoldDB" id="A0A1B0G716"/>
<dbReference type="Gene3D" id="1.10.510.10">
    <property type="entry name" value="Transferase(Phosphotransferase) domain 1"/>
    <property type="match status" value="1"/>
</dbReference>
<keyword evidence="17" id="KW-0460">Magnesium</keyword>
<dbReference type="STRING" id="37546.A0A1B0G716"/>
<dbReference type="InterPro" id="IPR013106">
    <property type="entry name" value="Ig_V-set"/>
</dbReference>
<dbReference type="InterPro" id="IPR003599">
    <property type="entry name" value="Ig_sub"/>
</dbReference>
<feature type="active site" description="Proton acceptor" evidence="15">
    <location>
        <position position="903"/>
    </location>
</feature>
<evidence type="ECO:0000313" key="22">
    <source>
        <dbReference type="EnsemblMetazoa" id="GMOY009109-PA"/>
    </source>
</evidence>
<feature type="transmembrane region" description="Helical" evidence="19">
    <location>
        <begin position="563"/>
        <end position="585"/>
    </location>
</feature>
<dbReference type="InterPro" id="IPR000719">
    <property type="entry name" value="Prot_kinase_dom"/>
</dbReference>
<feature type="domain" description="Ig-like" evidence="21">
    <location>
        <begin position="247"/>
        <end position="345"/>
    </location>
</feature>
<dbReference type="PANTHER" id="PTHR24416:SF349">
    <property type="entry name" value="TYROSINE-PROTEIN KINASE RYK"/>
    <property type="match status" value="1"/>
</dbReference>
<dbReference type="Proteomes" id="UP000092444">
    <property type="component" value="Unassembled WGS sequence"/>
</dbReference>
<dbReference type="PIRSF" id="PIRSF000615">
    <property type="entry name" value="TyrPK_CSF1-R"/>
    <property type="match status" value="1"/>
</dbReference>